<dbReference type="Gene3D" id="3.90.70.10">
    <property type="entry name" value="Cysteine proteinases"/>
    <property type="match status" value="1"/>
</dbReference>
<feature type="compositionally biased region" description="Pro residues" evidence="1">
    <location>
        <begin position="322"/>
        <end position="331"/>
    </location>
</feature>
<gene>
    <name evidence="2" type="ORF">CC80DRAFT_532056</name>
</gene>
<proteinExistence type="predicted"/>
<feature type="compositionally biased region" description="Basic and acidic residues" evidence="1">
    <location>
        <begin position="12"/>
        <end position="24"/>
    </location>
</feature>
<evidence type="ECO:0000313" key="3">
    <source>
        <dbReference type="Proteomes" id="UP000800035"/>
    </source>
</evidence>
<keyword evidence="3" id="KW-1185">Reference proteome</keyword>
<feature type="region of interest" description="Disordered" evidence="1">
    <location>
        <begin position="311"/>
        <end position="378"/>
    </location>
</feature>
<dbReference type="Proteomes" id="UP000800035">
    <property type="component" value="Unassembled WGS sequence"/>
</dbReference>
<dbReference type="SUPFAM" id="SSF54001">
    <property type="entry name" value="Cysteine proteinases"/>
    <property type="match status" value="1"/>
</dbReference>
<organism evidence="2 3">
    <name type="scientific">Byssothecium circinans</name>
    <dbReference type="NCBI Taxonomy" id="147558"/>
    <lineage>
        <taxon>Eukaryota</taxon>
        <taxon>Fungi</taxon>
        <taxon>Dikarya</taxon>
        <taxon>Ascomycota</taxon>
        <taxon>Pezizomycotina</taxon>
        <taxon>Dothideomycetes</taxon>
        <taxon>Pleosporomycetidae</taxon>
        <taxon>Pleosporales</taxon>
        <taxon>Massarineae</taxon>
        <taxon>Massarinaceae</taxon>
        <taxon>Byssothecium</taxon>
    </lineage>
</organism>
<dbReference type="AlphaFoldDB" id="A0A6A5U9M8"/>
<dbReference type="EMBL" id="ML976981">
    <property type="protein sequence ID" value="KAF1961418.1"/>
    <property type="molecule type" value="Genomic_DNA"/>
</dbReference>
<accession>A0A6A5U9M8</accession>
<dbReference type="OrthoDB" id="3787839at2759"/>
<reference evidence="2" key="1">
    <citation type="journal article" date="2020" name="Stud. Mycol.">
        <title>101 Dothideomycetes genomes: a test case for predicting lifestyles and emergence of pathogens.</title>
        <authorList>
            <person name="Haridas S."/>
            <person name="Albert R."/>
            <person name="Binder M."/>
            <person name="Bloem J."/>
            <person name="Labutti K."/>
            <person name="Salamov A."/>
            <person name="Andreopoulos B."/>
            <person name="Baker S."/>
            <person name="Barry K."/>
            <person name="Bills G."/>
            <person name="Bluhm B."/>
            <person name="Cannon C."/>
            <person name="Castanera R."/>
            <person name="Culley D."/>
            <person name="Daum C."/>
            <person name="Ezra D."/>
            <person name="Gonzalez J."/>
            <person name="Henrissat B."/>
            <person name="Kuo A."/>
            <person name="Liang C."/>
            <person name="Lipzen A."/>
            <person name="Lutzoni F."/>
            <person name="Magnuson J."/>
            <person name="Mondo S."/>
            <person name="Nolan M."/>
            <person name="Ohm R."/>
            <person name="Pangilinan J."/>
            <person name="Park H.-J."/>
            <person name="Ramirez L."/>
            <person name="Alfaro M."/>
            <person name="Sun H."/>
            <person name="Tritt A."/>
            <person name="Yoshinaga Y."/>
            <person name="Zwiers L.-H."/>
            <person name="Turgeon B."/>
            <person name="Goodwin S."/>
            <person name="Spatafora J."/>
            <person name="Crous P."/>
            <person name="Grigoriev I."/>
        </authorList>
    </citation>
    <scope>NUCLEOTIDE SEQUENCE</scope>
    <source>
        <strain evidence="2">CBS 675.92</strain>
    </source>
</reference>
<feature type="compositionally biased region" description="Basic residues" evidence="1">
    <location>
        <begin position="339"/>
        <end position="350"/>
    </location>
</feature>
<protein>
    <recommendedName>
        <fullName evidence="4">Cysteine proteinase</fullName>
    </recommendedName>
</protein>
<feature type="region of interest" description="Disordered" evidence="1">
    <location>
        <begin position="1"/>
        <end position="30"/>
    </location>
</feature>
<evidence type="ECO:0000256" key="1">
    <source>
        <dbReference type="SAM" id="MobiDB-lite"/>
    </source>
</evidence>
<dbReference type="InterPro" id="IPR038765">
    <property type="entry name" value="Papain-like_cys_pep_sf"/>
</dbReference>
<evidence type="ECO:0008006" key="4">
    <source>
        <dbReference type="Google" id="ProtNLM"/>
    </source>
</evidence>
<name>A0A6A5U9M8_9PLEO</name>
<evidence type="ECO:0000313" key="2">
    <source>
        <dbReference type="EMBL" id="KAF1961418.1"/>
    </source>
</evidence>
<sequence length="452" mass="50110">MVQTRGSGAVVRPRECARDGSGKERAHHSNPVASRIQVGSCYMNSVFQCLMHEPITLNWLSNHRAGQCGTECGPWVVCRFLQHYWGPTNPNTIVPYNFGGAGNVQFLNDLMDLSMGLEPFQSMRGDMEYALEYEQVLRNSFWRNRCPEQARLQRNCEVTYSINLISHNACTQCDTVFLEETMEAGVNISSRPPFTTLLQALRDKWNPGPTEVTFRRCPACGPANPLRQRFRNRAALRVLTIRFQLMQPTAGGSTVKTLHALAFDEILDLGRFPEKAALPLQYKLSSVIPGSPSGDPREVVATALSNRLAASRFHQPRQPSSTPSPPPPPTSSPSSVSGRPRRPSARRRRQTTPPRSPPGRNADGNQPGSPSDHEGTNRHVDGHYIAAVRGQGASEFMCFSDADSEVFSRDMFLGNPQRPVSQAIAHDAGYQVVLLSYLMVENRGARELARLV</sequence>